<feature type="region of interest" description="Disordered" evidence="1">
    <location>
        <begin position="290"/>
        <end position="309"/>
    </location>
</feature>
<feature type="region of interest" description="Disordered" evidence="1">
    <location>
        <begin position="64"/>
        <end position="96"/>
    </location>
</feature>
<keyword evidence="2" id="KW-1133">Transmembrane helix</keyword>
<feature type="transmembrane region" description="Helical" evidence="2">
    <location>
        <begin position="16"/>
        <end position="37"/>
    </location>
</feature>
<keyword evidence="2" id="KW-0812">Transmembrane</keyword>
<evidence type="ECO:0000313" key="3">
    <source>
        <dbReference type="EMBL" id="PKK88386.1"/>
    </source>
</evidence>
<keyword evidence="2" id="KW-0472">Membrane</keyword>
<gene>
    <name evidence="3" type="ORF">CVV64_19055</name>
</gene>
<reference evidence="3 4" key="1">
    <citation type="journal article" date="2017" name="ISME J.">
        <title>Potential for microbial H2 and metal transformations associated with novel bacteria and archaea in deep terrestrial subsurface sediments.</title>
        <authorList>
            <person name="Hernsdorf A.W."/>
            <person name="Amano Y."/>
            <person name="Miyakawa K."/>
            <person name="Ise K."/>
            <person name="Suzuki Y."/>
            <person name="Anantharaman K."/>
            <person name="Probst A."/>
            <person name="Burstein D."/>
            <person name="Thomas B.C."/>
            <person name="Banfield J.F."/>
        </authorList>
    </citation>
    <scope>NUCLEOTIDE SEQUENCE [LARGE SCALE GENOMIC DNA]</scope>
    <source>
        <strain evidence="3">HGW-Wallbacteria-1</strain>
    </source>
</reference>
<feature type="compositionally biased region" description="Low complexity" evidence="1">
    <location>
        <begin position="290"/>
        <end position="303"/>
    </location>
</feature>
<dbReference type="EMBL" id="PGXC01000049">
    <property type="protein sequence ID" value="PKK88386.1"/>
    <property type="molecule type" value="Genomic_DNA"/>
</dbReference>
<sequence>MNSPAVNPAVNPTGKLIGILFAAIFFSLTLLSFVPALSVRKTPSQILSEYRNFKGISVSPVAADSDSSSAASAPSDSVRGSQSVPGKSAPRKSLQSRKLISNRRSLVYPDPVKPVIAVFPLFNTSSSETAPWKVWGGICDFFRKRGFAPLEREKIIRAMESGRIFPNVRQTDDRFIKVAAELGADLALTGSLRKFGTDRRFRIGAIATGGVVLYGSVELDIRVHLVKTSEVFWERTVSWTKKRQIAGFIQASSGAVDEALERALSEVLEPFVDYVILRGLPDIGDGLKSGVSSGQSAGSSISADGGGSQ</sequence>
<feature type="compositionally biased region" description="Low complexity" evidence="1">
    <location>
        <begin position="64"/>
        <end position="78"/>
    </location>
</feature>
<evidence type="ECO:0000313" key="4">
    <source>
        <dbReference type="Proteomes" id="UP000233256"/>
    </source>
</evidence>
<name>A0A2N1PJ89_9BACT</name>
<evidence type="ECO:0000256" key="1">
    <source>
        <dbReference type="SAM" id="MobiDB-lite"/>
    </source>
</evidence>
<comment type="caution">
    <text evidence="3">The sequence shown here is derived from an EMBL/GenBank/DDBJ whole genome shotgun (WGS) entry which is preliminary data.</text>
</comment>
<dbReference type="Gene3D" id="3.40.50.10610">
    <property type="entry name" value="ABC-type transport auxiliary lipoprotein component"/>
    <property type="match status" value="1"/>
</dbReference>
<accession>A0A2N1PJ89</accession>
<dbReference type="Proteomes" id="UP000233256">
    <property type="component" value="Unassembled WGS sequence"/>
</dbReference>
<organism evidence="3 4">
    <name type="scientific">Candidatus Wallbacteria bacterium HGW-Wallbacteria-1</name>
    <dbReference type="NCBI Taxonomy" id="2013854"/>
    <lineage>
        <taxon>Bacteria</taxon>
        <taxon>Candidatus Walliibacteriota</taxon>
    </lineage>
</organism>
<dbReference type="AlphaFoldDB" id="A0A2N1PJ89"/>
<protein>
    <submittedName>
        <fullName evidence="3">Uncharacterized protein</fullName>
    </submittedName>
</protein>
<proteinExistence type="predicted"/>
<evidence type="ECO:0000256" key="2">
    <source>
        <dbReference type="SAM" id="Phobius"/>
    </source>
</evidence>